<keyword evidence="2" id="KW-1185">Reference proteome</keyword>
<gene>
    <name evidence="1" type="ORF">L6452_06392</name>
</gene>
<evidence type="ECO:0000313" key="2">
    <source>
        <dbReference type="Proteomes" id="UP001055879"/>
    </source>
</evidence>
<evidence type="ECO:0000313" key="1">
    <source>
        <dbReference type="EMBL" id="KAI3758820.1"/>
    </source>
</evidence>
<dbReference type="EMBL" id="CM042048">
    <property type="protein sequence ID" value="KAI3758820.1"/>
    <property type="molecule type" value="Genomic_DNA"/>
</dbReference>
<name>A0ACB9EJ32_ARCLA</name>
<comment type="caution">
    <text evidence="1">The sequence shown here is derived from an EMBL/GenBank/DDBJ whole genome shotgun (WGS) entry which is preliminary data.</text>
</comment>
<dbReference type="Proteomes" id="UP001055879">
    <property type="component" value="Linkage Group LG02"/>
</dbReference>
<protein>
    <submittedName>
        <fullName evidence="1">Uncharacterized protein</fullName>
    </submittedName>
</protein>
<proteinExistence type="predicted"/>
<reference evidence="1 2" key="2">
    <citation type="journal article" date="2022" name="Mol. Ecol. Resour.">
        <title>The genomes of chicory, endive, great burdock and yacon provide insights into Asteraceae paleo-polyploidization history and plant inulin production.</title>
        <authorList>
            <person name="Fan W."/>
            <person name="Wang S."/>
            <person name="Wang H."/>
            <person name="Wang A."/>
            <person name="Jiang F."/>
            <person name="Liu H."/>
            <person name="Zhao H."/>
            <person name="Xu D."/>
            <person name="Zhang Y."/>
        </authorList>
    </citation>
    <scope>NUCLEOTIDE SEQUENCE [LARGE SCALE GENOMIC DNA]</scope>
    <source>
        <strain evidence="2">cv. Niubang</strain>
    </source>
</reference>
<reference evidence="2" key="1">
    <citation type="journal article" date="2022" name="Mol. Ecol. Resour.">
        <title>The genomes of chicory, endive, great burdock and yacon provide insights into Asteraceae palaeo-polyploidization history and plant inulin production.</title>
        <authorList>
            <person name="Fan W."/>
            <person name="Wang S."/>
            <person name="Wang H."/>
            <person name="Wang A."/>
            <person name="Jiang F."/>
            <person name="Liu H."/>
            <person name="Zhao H."/>
            <person name="Xu D."/>
            <person name="Zhang Y."/>
        </authorList>
    </citation>
    <scope>NUCLEOTIDE SEQUENCE [LARGE SCALE GENOMIC DNA]</scope>
    <source>
        <strain evidence="2">cv. Niubang</strain>
    </source>
</reference>
<accession>A0ACB9EJ32</accession>
<sequence length="329" mass="36908">MFQLIFFTAIAAFLFFILITKIAFAVINGDDDQPRTTHDLSKVIREEFNPKTEKSSSKRKGKKKVRFAVDHDAFVVNKVVAGPSEEPKQVVFEKDHDEELISLNDLRSPPEEGFGGIETHYVGPIDYDQTKEGKIEPIYEENVANHDDEGLIRMKLVCDDGIDEDQKEKEGLISDEDDDSDDDWEGVERSDLEKVFAIAADYGKMDDNLGNLESDIQMQLYGLHKVATEGPCYEPQPIALKVFARAKWNAWQKLGNMNPDAAMEQYITLLSEKVPGWSQGTHSLGTDVSSSITTSNLDTSHKERKIEIESCSDVADLIGVSDSLNKDKQ</sequence>
<organism evidence="1 2">
    <name type="scientific">Arctium lappa</name>
    <name type="common">Greater burdock</name>
    <name type="synonym">Lappa major</name>
    <dbReference type="NCBI Taxonomy" id="4217"/>
    <lineage>
        <taxon>Eukaryota</taxon>
        <taxon>Viridiplantae</taxon>
        <taxon>Streptophyta</taxon>
        <taxon>Embryophyta</taxon>
        <taxon>Tracheophyta</taxon>
        <taxon>Spermatophyta</taxon>
        <taxon>Magnoliopsida</taxon>
        <taxon>eudicotyledons</taxon>
        <taxon>Gunneridae</taxon>
        <taxon>Pentapetalae</taxon>
        <taxon>asterids</taxon>
        <taxon>campanulids</taxon>
        <taxon>Asterales</taxon>
        <taxon>Asteraceae</taxon>
        <taxon>Carduoideae</taxon>
        <taxon>Cardueae</taxon>
        <taxon>Arctiinae</taxon>
        <taxon>Arctium</taxon>
    </lineage>
</organism>